<evidence type="ECO:0000256" key="4">
    <source>
        <dbReference type="RuleBase" id="RU000499"/>
    </source>
</evidence>
<feature type="domain" description="Thioredoxin" evidence="5">
    <location>
        <begin position="185"/>
        <end position="361"/>
    </location>
</feature>
<dbReference type="GO" id="GO:0034599">
    <property type="term" value="P:cellular response to oxidative stress"/>
    <property type="evidence" value="ECO:0007669"/>
    <property type="project" value="TreeGrafter"/>
</dbReference>
<name>A0A3P3Y9A8_PLABS</name>
<dbReference type="CDD" id="cd00340">
    <property type="entry name" value="GSH_Peroxidase"/>
    <property type="match status" value="1"/>
</dbReference>
<evidence type="ECO:0000313" key="7">
    <source>
        <dbReference type="Proteomes" id="UP000290189"/>
    </source>
</evidence>
<dbReference type="SUPFAM" id="SSF52833">
    <property type="entry name" value="Thioredoxin-like"/>
    <property type="match status" value="1"/>
</dbReference>
<dbReference type="Proteomes" id="UP000290189">
    <property type="component" value="Unassembled WGS sequence"/>
</dbReference>
<dbReference type="PROSITE" id="PS51355">
    <property type="entry name" value="GLUTATHIONE_PEROXID_3"/>
    <property type="match status" value="1"/>
</dbReference>
<dbReference type="InterPro" id="IPR036249">
    <property type="entry name" value="Thioredoxin-like_sf"/>
</dbReference>
<reference evidence="6 7" key="1">
    <citation type="submission" date="2018-03" db="EMBL/GenBank/DDBJ databases">
        <authorList>
            <person name="Fogelqvist J."/>
        </authorList>
    </citation>
    <scope>NUCLEOTIDE SEQUENCE [LARGE SCALE GENOMIC DNA]</scope>
</reference>
<evidence type="ECO:0000256" key="1">
    <source>
        <dbReference type="ARBA" id="ARBA00006926"/>
    </source>
</evidence>
<accession>A0A3P3Y9A8</accession>
<dbReference type="PANTHER" id="PTHR11592:SF78">
    <property type="entry name" value="GLUTATHIONE PEROXIDASE"/>
    <property type="match status" value="1"/>
</dbReference>
<geneLocation type="mitochondrion" evidence="6"/>
<keyword evidence="2 4" id="KW-0575">Peroxidase</keyword>
<dbReference type="AlphaFoldDB" id="A0A3P3Y9A8"/>
<dbReference type="GO" id="GO:0004601">
    <property type="term" value="F:peroxidase activity"/>
    <property type="evidence" value="ECO:0007669"/>
    <property type="project" value="UniProtKB-KW"/>
</dbReference>
<comment type="similarity">
    <text evidence="1 4">Belongs to the glutathione peroxidase family.</text>
</comment>
<dbReference type="InterPro" id="IPR013766">
    <property type="entry name" value="Thioredoxin_domain"/>
</dbReference>
<dbReference type="PROSITE" id="PS00460">
    <property type="entry name" value="GLUTATHIONE_PEROXID_1"/>
    <property type="match status" value="1"/>
</dbReference>
<gene>
    <name evidence="6" type="ORF">PLBR_LOCUS3795</name>
</gene>
<dbReference type="PRINTS" id="PR01011">
    <property type="entry name" value="GLUTPROXDASE"/>
</dbReference>
<sequence>MTTGVGRGSCLFLPSRAALGALVKRRHRFVGTPRLQLEVERALVLALWTDGCTNKRRSVRHRGGVGGGRPHCTIGLRDIIGHVAEHVVDLLPLQMHSRDDGDSDGVHIRAGLAEQSQAGIGVFDQQHVGACRAESHPNRTAQTELYLNGHVPSPSVTCSSRSCTRLAWLRCQSELQPRATANSVTHHGLRAPDFQSTAMGMGDGFHGLTALDASRNVFSFASLIGKVVLIVNVASRCGFTPQYEGLEALYRKYKDRGLVVIGFPCNQFGSQEPGTEDEIKSFCTLNYGVSFPIMAKIDVNGADEHPVYSWLKNEKAGILGIKMIKWNFEKFLVDRKGQVVNRWASTTTPASIEAEIEKALNADERDL</sequence>
<dbReference type="EMBL" id="OVEO01000006">
    <property type="protein sequence ID" value="SPQ96580.1"/>
    <property type="molecule type" value="Genomic_DNA"/>
</dbReference>
<dbReference type="InterPro" id="IPR029760">
    <property type="entry name" value="GPX_CS"/>
</dbReference>
<dbReference type="Pfam" id="PF00255">
    <property type="entry name" value="GSHPx"/>
    <property type="match status" value="1"/>
</dbReference>
<evidence type="ECO:0000256" key="3">
    <source>
        <dbReference type="ARBA" id="ARBA00023002"/>
    </source>
</evidence>
<evidence type="ECO:0000256" key="2">
    <source>
        <dbReference type="ARBA" id="ARBA00022559"/>
    </source>
</evidence>
<keyword evidence="3 4" id="KW-0560">Oxidoreductase</keyword>
<dbReference type="Gene3D" id="3.40.30.10">
    <property type="entry name" value="Glutaredoxin"/>
    <property type="match status" value="1"/>
</dbReference>
<organism evidence="6 7">
    <name type="scientific">Plasmodiophora brassicae</name>
    <name type="common">Clubroot disease agent</name>
    <dbReference type="NCBI Taxonomy" id="37360"/>
    <lineage>
        <taxon>Eukaryota</taxon>
        <taxon>Sar</taxon>
        <taxon>Rhizaria</taxon>
        <taxon>Endomyxa</taxon>
        <taxon>Phytomyxea</taxon>
        <taxon>Plasmodiophorida</taxon>
        <taxon>Plasmodiophoridae</taxon>
        <taxon>Plasmodiophora</taxon>
    </lineage>
</organism>
<protein>
    <recommendedName>
        <fullName evidence="4">Glutathione peroxidase</fullName>
    </recommendedName>
</protein>
<dbReference type="PANTHER" id="PTHR11592">
    <property type="entry name" value="GLUTATHIONE PEROXIDASE"/>
    <property type="match status" value="1"/>
</dbReference>
<keyword evidence="6" id="KW-0496">Mitochondrion</keyword>
<dbReference type="PROSITE" id="PS51352">
    <property type="entry name" value="THIOREDOXIN_2"/>
    <property type="match status" value="1"/>
</dbReference>
<dbReference type="FunFam" id="3.40.30.10:FF:000010">
    <property type="entry name" value="Glutathione peroxidase"/>
    <property type="match status" value="1"/>
</dbReference>
<dbReference type="InterPro" id="IPR029759">
    <property type="entry name" value="GPX_AS"/>
</dbReference>
<evidence type="ECO:0000313" key="6">
    <source>
        <dbReference type="EMBL" id="SPQ96580.1"/>
    </source>
</evidence>
<dbReference type="InterPro" id="IPR000889">
    <property type="entry name" value="Glutathione_peroxidase"/>
</dbReference>
<dbReference type="PROSITE" id="PS00763">
    <property type="entry name" value="GLUTATHIONE_PEROXID_2"/>
    <property type="match status" value="1"/>
</dbReference>
<proteinExistence type="inferred from homology"/>
<evidence type="ECO:0000259" key="5">
    <source>
        <dbReference type="PROSITE" id="PS51352"/>
    </source>
</evidence>